<dbReference type="AlphaFoldDB" id="D8UIV4"/>
<gene>
    <name evidence="2" type="ORF">VOLCADRAFT_99876</name>
</gene>
<feature type="region of interest" description="Disordered" evidence="1">
    <location>
        <begin position="153"/>
        <end position="341"/>
    </location>
</feature>
<dbReference type="EMBL" id="GL378419">
    <property type="protein sequence ID" value="EFJ40340.1"/>
    <property type="molecule type" value="Genomic_DNA"/>
</dbReference>
<protein>
    <submittedName>
        <fullName evidence="2">Uncharacterized protein</fullName>
    </submittedName>
</protein>
<organism evidence="3">
    <name type="scientific">Volvox carteri f. nagariensis</name>
    <dbReference type="NCBI Taxonomy" id="3068"/>
    <lineage>
        <taxon>Eukaryota</taxon>
        <taxon>Viridiplantae</taxon>
        <taxon>Chlorophyta</taxon>
        <taxon>core chlorophytes</taxon>
        <taxon>Chlorophyceae</taxon>
        <taxon>CS clade</taxon>
        <taxon>Chlamydomonadales</taxon>
        <taxon>Volvocaceae</taxon>
        <taxon>Volvox</taxon>
    </lineage>
</organism>
<name>D8UIV4_VOLCA</name>
<reference evidence="2 3" key="1">
    <citation type="journal article" date="2010" name="Science">
        <title>Genomic analysis of organismal complexity in the multicellular green alga Volvox carteri.</title>
        <authorList>
            <person name="Prochnik S.E."/>
            <person name="Umen J."/>
            <person name="Nedelcu A.M."/>
            <person name="Hallmann A."/>
            <person name="Miller S.M."/>
            <person name="Nishii I."/>
            <person name="Ferris P."/>
            <person name="Kuo A."/>
            <person name="Mitros T."/>
            <person name="Fritz-Laylin L.K."/>
            <person name="Hellsten U."/>
            <person name="Chapman J."/>
            <person name="Simakov O."/>
            <person name="Rensing S.A."/>
            <person name="Terry A."/>
            <person name="Pangilinan J."/>
            <person name="Kapitonov V."/>
            <person name="Jurka J."/>
            <person name="Salamov A."/>
            <person name="Shapiro H."/>
            <person name="Schmutz J."/>
            <person name="Grimwood J."/>
            <person name="Lindquist E."/>
            <person name="Lucas S."/>
            <person name="Grigoriev I.V."/>
            <person name="Schmitt R."/>
            <person name="Kirk D."/>
            <person name="Rokhsar D.S."/>
        </authorList>
    </citation>
    <scope>NUCLEOTIDE SEQUENCE [LARGE SCALE GENOMIC DNA]</scope>
    <source>
        <strain evidence="3">f. Nagariensis / Eve</strain>
    </source>
</reference>
<dbReference type="Proteomes" id="UP000001058">
    <property type="component" value="Unassembled WGS sequence"/>
</dbReference>
<accession>D8UIV4</accession>
<evidence type="ECO:0000313" key="3">
    <source>
        <dbReference type="Proteomes" id="UP000001058"/>
    </source>
</evidence>
<proteinExistence type="predicted"/>
<dbReference type="OrthoDB" id="552455at2759"/>
<sequence length="616" mass="64981">MLCAKAAMTGTVQNVTSPEQVGRRQNMIALAKQQPNGFEDDLVGMLLQRRRVTGLQRRPADPVVAGSGTSSGKCAGLGYSAHSALQDLDDGEDGGMQQPASDPNIAAFQGPQPGNMWARRPVFAATARQVAYAPLPAETGKMCRDDWPRGSVAAYSDGGGGAQTRARRAGTPSERLQAGCSTDSELSGSTCSQSSDDSVPSPSSTGKGYYSSSSDSEEDREGAIQRPKRPATAVHRHALETMAQVRPCPPRKEFAPISTRPTTSLRGDVSKAPTPPMGIKVDDEQSTGGLEQPVVPRAELQPLRRRGSSATGVRGDSTFGLRSQGPPRQDGDSAVNAPPGATKPWLIAVSRRGADVAGPSADSSFPPAAAADSPDFTASLSFTACGAEQQGRSQQPGTYSDRERSRCDAPRVTVITGSRFYASRTQCALSPSFFLQSGRACMTGDTPDGEVHRQPLVVEGSTPAKICGISCPGNGYESCDHGQRQPKYKEAGGSFPDAHVHEWEATARPDVLLDTMQSEVDIAGMKALGQTGGAEGDFDSYNGDVDGDAEPDDAWWTEPIGGCGDSKDLDDVIPDRGRGAEAAEAQTLEIFLKQARRVCEFSGEESSKHNGRDKCA</sequence>
<feature type="region of interest" description="Disordered" evidence="1">
    <location>
        <begin position="89"/>
        <end position="111"/>
    </location>
</feature>
<dbReference type="KEGG" id="vcn:VOLCADRAFT_99876"/>
<dbReference type="RefSeq" id="XP_002958603.1">
    <property type="nucleotide sequence ID" value="XM_002958557.1"/>
</dbReference>
<dbReference type="GeneID" id="9628061"/>
<evidence type="ECO:0000313" key="2">
    <source>
        <dbReference type="EMBL" id="EFJ40340.1"/>
    </source>
</evidence>
<dbReference type="InParanoid" id="D8UIV4"/>
<keyword evidence="3" id="KW-1185">Reference proteome</keyword>
<feature type="compositionally biased region" description="Low complexity" evidence="1">
    <location>
        <begin position="187"/>
        <end position="214"/>
    </location>
</feature>
<evidence type="ECO:0000256" key="1">
    <source>
        <dbReference type="SAM" id="MobiDB-lite"/>
    </source>
</evidence>